<accession>A0A1G8FAF9</accession>
<organism evidence="1 2">
    <name type="scientific">Bacteroides ovatus</name>
    <dbReference type="NCBI Taxonomy" id="28116"/>
    <lineage>
        <taxon>Bacteria</taxon>
        <taxon>Pseudomonadati</taxon>
        <taxon>Bacteroidota</taxon>
        <taxon>Bacteroidia</taxon>
        <taxon>Bacteroidales</taxon>
        <taxon>Bacteroidaceae</taxon>
        <taxon>Bacteroides</taxon>
    </lineage>
</organism>
<gene>
    <name evidence="1" type="ORF">SAMN05192582_101368</name>
</gene>
<sequence length="49" mass="5849">MIQNTIFKLTLFFFITDFVTLIFECEWHSDILKVVPYPIEYSVSEPVFS</sequence>
<protein>
    <submittedName>
        <fullName evidence="1">Uncharacterized protein</fullName>
    </submittedName>
</protein>
<dbReference type="EMBL" id="FNDO01000013">
    <property type="protein sequence ID" value="SDH79110.1"/>
    <property type="molecule type" value="Genomic_DNA"/>
</dbReference>
<evidence type="ECO:0000313" key="2">
    <source>
        <dbReference type="Proteomes" id="UP000181870"/>
    </source>
</evidence>
<proteinExistence type="predicted"/>
<dbReference type="AlphaFoldDB" id="A0A1G8FAF9"/>
<name>A0A1G8FAF9_BACOV</name>
<reference evidence="1 2" key="1">
    <citation type="submission" date="2016-10" db="EMBL/GenBank/DDBJ databases">
        <authorList>
            <person name="de Groot N.N."/>
        </authorList>
    </citation>
    <scope>NUCLEOTIDE SEQUENCE [LARGE SCALE GENOMIC DNA]</scope>
    <source>
        <strain evidence="1 2">NLAE-zl-C57</strain>
    </source>
</reference>
<evidence type="ECO:0000313" key="1">
    <source>
        <dbReference type="EMBL" id="SDH79110.1"/>
    </source>
</evidence>
<dbReference type="Proteomes" id="UP000181870">
    <property type="component" value="Unassembled WGS sequence"/>
</dbReference>